<keyword evidence="6" id="KW-0699">rRNA-binding</keyword>
<dbReference type="Pfam" id="PF01250">
    <property type="entry name" value="Ribosomal_S6"/>
    <property type="match status" value="1"/>
</dbReference>
<dbReference type="Proteomes" id="UP001055247">
    <property type="component" value="Unassembled WGS sequence"/>
</dbReference>
<dbReference type="GO" id="GO:0022627">
    <property type="term" value="C:cytosolic small ribosomal subunit"/>
    <property type="evidence" value="ECO:0007669"/>
    <property type="project" value="TreeGrafter"/>
</dbReference>
<dbReference type="NCBIfam" id="TIGR00166">
    <property type="entry name" value="S6"/>
    <property type="match status" value="1"/>
</dbReference>
<dbReference type="PANTHER" id="PTHR21011">
    <property type="entry name" value="MITOCHONDRIAL 28S RIBOSOMAL PROTEIN S6"/>
    <property type="match status" value="1"/>
</dbReference>
<proteinExistence type="inferred from homology"/>
<dbReference type="GO" id="GO:0003735">
    <property type="term" value="F:structural constituent of ribosome"/>
    <property type="evidence" value="ECO:0007669"/>
    <property type="project" value="InterPro"/>
</dbReference>
<name>A0AAV4ZGJ6_9HYPH</name>
<dbReference type="Gene3D" id="3.30.70.60">
    <property type="match status" value="1"/>
</dbReference>
<dbReference type="InterPro" id="IPR014717">
    <property type="entry name" value="Transl_elong_EF1B/ribsomal_bS6"/>
</dbReference>
<dbReference type="CDD" id="cd00473">
    <property type="entry name" value="bS6"/>
    <property type="match status" value="1"/>
</dbReference>
<keyword evidence="3 6" id="KW-0687">Ribonucleoprotein</keyword>
<reference evidence="8" key="1">
    <citation type="journal article" date="2016" name="Front. Microbiol.">
        <title>Genome Sequence of the Piezophilic, Mesophilic Sulfate-Reducing Bacterium Desulfovibrio indicus J2T.</title>
        <authorList>
            <person name="Cao J."/>
            <person name="Maignien L."/>
            <person name="Shao Z."/>
            <person name="Alain K."/>
            <person name="Jebbar M."/>
        </authorList>
    </citation>
    <scope>NUCLEOTIDE SEQUENCE</scope>
    <source>
        <strain evidence="8">DSM 16372</strain>
    </source>
</reference>
<keyword evidence="6" id="KW-0694">RNA-binding</keyword>
<evidence type="ECO:0000256" key="2">
    <source>
        <dbReference type="ARBA" id="ARBA00022980"/>
    </source>
</evidence>
<dbReference type="InterPro" id="IPR035980">
    <property type="entry name" value="Ribosomal_bS6_sf"/>
</dbReference>
<evidence type="ECO:0000256" key="1">
    <source>
        <dbReference type="ARBA" id="ARBA00009512"/>
    </source>
</evidence>
<evidence type="ECO:0000256" key="3">
    <source>
        <dbReference type="ARBA" id="ARBA00023274"/>
    </source>
</evidence>
<feature type="region of interest" description="Disordered" evidence="7">
    <location>
        <begin position="186"/>
        <end position="211"/>
    </location>
</feature>
<dbReference type="AlphaFoldDB" id="A0AAV4ZGJ6"/>
<gene>
    <name evidence="6" type="primary">rpsF</name>
    <name evidence="8" type="ORF">BHAOGJBA_1006</name>
</gene>
<dbReference type="InterPro" id="IPR020814">
    <property type="entry name" value="Ribosomal_S6_plastid/chlpt"/>
</dbReference>
<evidence type="ECO:0000313" key="9">
    <source>
        <dbReference type="Proteomes" id="UP001055247"/>
    </source>
</evidence>
<sequence>MAIYEHLFLARQDVTSQQVETMIDTYKGVIEQNGGRLEKIEMWGVKSLAYRIKKNRKAHFALLNIDAPPAAIAEMERQMQISEDILRFMTIRVEELEAEPPVLTQRQGGGHKERPLRRGDEFAGSVHGAVAHGPDPTAYGLYGLPADEGHDAILETQYDLILSQLRILNEEIEERLGGRINDERGSVRRDKEWNIDTGGDESPQGQYKENS</sequence>
<accession>A0AAV4ZGJ6</accession>
<evidence type="ECO:0000256" key="4">
    <source>
        <dbReference type="ARBA" id="ARBA00035104"/>
    </source>
</evidence>
<dbReference type="GO" id="GO:0070181">
    <property type="term" value="F:small ribosomal subunit rRNA binding"/>
    <property type="evidence" value="ECO:0007669"/>
    <property type="project" value="TreeGrafter"/>
</dbReference>
<comment type="similarity">
    <text evidence="1 6">Belongs to the bacterial ribosomal protein bS6 family.</text>
</comment>
<evidence type="ECO:0000256" key="5">
    <source>
        <dbReference type="ARBA" id="ARBA00035294"/>
    </source>
</evidence>
<dbReference type="PANTHER" id="PTHR21011:SF1">
    <property type="entry name" value="SMALL RIBOSOMAL SUBUNIT PROTEIN BS6M"/>
    <property type="match status" value="1"/>
</dbReference>
<dbReference type="GO" id="GO:0006412">
    <property type="term" value="P:translation"/>
    <property type="evidence" value="ECO:0007669"/>
    <property type="project" value="UniProtKB-UniRule"/>
</dbReference>
<evidence type="ECO:0000313" key="8">
    <source>
        <dbReference type="EMBL" id="GJD87502.1"/>
    </source>
</evidence>
<dbReference type="HAMAP" id="MF_00360">
    <property type="entry name" value="Ribosomal_bS6"/>
    <property type="match status" value="1"/>
</dbReference>
<protein>
    <recommendedName>
        <fullName evidence="5 6">Small ribosomal subunit protein bS6</fullName>
    </recommendedName>
</protein>
<keyword evidence="2 6" id="KW-0689">Ribosomal protein</keyword>
<evidence type="ECO:0000256" key="6">
    <source>
        <dbReference type="HAMAP-Rule" id="MF_00360"/>
    </source>
</evidence>
<dbReference type="EMBL" id="BPQO01000003">
    <property type="protein sequence ID" value="GJD87502.1"/>
    <property type="molecule type" value="Genomic_DNA"/>
</dbReference>
<evidence type="ECO:0000256" key="7">
    <source>
        <dbReference type="SAM" id="MobiDB-lite"/>
    </source>
</evidence>
<dbReference type="InterPro" id="IPR000529">
    <property type="entry name" value="Ribosomal_bS6"/>
</dbReference>
<keyword evidence="9" id="KW-1185">Reference proteome</keyword>
<organism evidence="8 9">
    <name type="scientific">Methylobacterium hispanicum</name>
    <dbReference type="NCBI Taxonomy" id="270350"/>
    <lineage>
        <taxon>Bacteria</taxon>
        <taxon>Pseudomonadati</taxon>
        <taxon>Pseudomonadota</taxon>
        <taxon>Alphaproteobacteria</taxon>
        <taxon>Hyphomicrobiales</taxon>
        <taxon>Methylobacteriaceae</taxon>
        <taxon>Methylobacterium</taxon>
    </lineage>
</organism>
<comment type="function">
    <text evidence="4 6">Binds together with bS18 to 16S ribosomal RNA.</text>
</comment>
<reference evidence="8" key="2">
    <citation type="submission" date="2021-08" db="EMBL/GenBank/DDBJ databases">
        <authorList>
            <person name="Tani A."/>
            <person name="Ola A."/>
            <person name="Ogura Y."/>
            <person name="Katsura K."/>
            <person name="Hayashi T."/>
        </authorList>
    </citation>
    <scope>NUCLEOTIDE SEQUENCE</scope>
    <source>
        <strain evidence="8">DSM 16372</strain>
    </source>
</reference>
<dbReference type="SUPFAM" id="SSF54995">
    <property type="entry name" value="Ribosomal protein S6"/>
    <property type="match status" value="1"/>
</dbReference>
<comment type="caution">
    <text evidence="8">The sequence shown here is derived from an EMBL/GenBank/DDBJ whole genome shotgun (WGS) entry which is preliminary data.</text>
</comment>